<keyword evidence="2" id="KW-1185">Reference proteome</keyword>
<dbReference type="AlphaFoldDB" id="A0A4V2QGR6"/>
<evidence type="ECO:0000313" key="1">
    <source>
        <dbReference type="EMBL" id="TCL76907.1"/>
    </source>
</evidence>
<name>A0A4V2QGR6_HYDET</name>
<reference evidence="1 2" key="1">
    <citation type="submission" date="2019-03" db="EMBL/GenBank/DDBJ databases">
        <title>Genomic Encyclopedia of Type Strains, Phase IV (KMG-IV): sequencing the most valuable type-strain genomes for metagenomic binning, comparative biology and taxonomic classification.</title>
        <authorList>
            <person name="Goeker M."/>
        </authorList>
    </citation>
    <scope>NUCLEOTIDE SEQUENCE [LARGE SCALE GENOMIC DNA]</scope>
    <source>
        <strain evidence="1 2">LX-B</strain>
    </source>
</reference>
<comment type="caution">
    <text evidence="1">The sequence shown here is derived from an EMBL/GenBank/DDBJ whole genome shotgun (WGS) entry which is preliminary data.</text>
</comment>
<protein>
    <submittedName>
        <fullName evidence="1">Uncharacterized protein</fullName>
    </submittedName>
</protein>
<dbReference type="EMBL" id="SLUN01000001">
    <property type="protein sequence ID" value="TCL76907.1"/>
    <property type="molecule type" value="Genomic_DNA"/>
</dbReference>
<proteinExistence type="predicted"/>
<accession>A0A4V2QGR6</accession>
<sequence>MFFPQRTVQSPIEQFVGRVKEAVKGPNAAQEIQKAVSLLLSNYQSDIPTRR</sequence>
<dbReference type="Proteomes" id="UP000295008">
    <property type="component" value="Unassembled WGS sequence"/>
</dbReference>
<gene>
    <name evidence="1" type="ORF">EDC14_1001192</name>
</gene>
<organism evidence="1 2">
    <name type="scientific">Hydrogenispora ethanolica</name>
    <dbReference type="NCBI Taxonomy" id="1082276"/>
    <lineage>
        <taxon>Bacteria</taxon>
        <taxon>Bacillati</taxon>
        <taxon>Bacillota</taxon>
        <taxon>Hydrogenispora</taxon>
    </lineage>
</organism>
<evidence type="ECO:0000313" key="2">
    <source>
        <dbReference type="Proteomes" id="UP000295008"/>
    </source>
</evidence>